<comment type="caution">
    <text evidence="3">The sequence shown here is derived from an EMBL/GenBank/DDBJ whole genome shotgun (WGS) entry which is preliminary data.</text>
</comment>
<evidence type="ECO:0008006" key="5">
    <source>
        <dbReference type="Google" id="ProtNLM"/>
    </source>
</evidence>
<dbReference type="OrthoDB" id="2364035at2"/>
<feature type="chain" id="PRO_5021395951" description="ABC transporter ATP-binding protein" evidence="2">
    <location>
        <begin position="24"/>
        <end position="214"/>
    </location>
</feature>
<keyword evidence="2" id="KW-0732">Signal</keyword>
<evidence type="ECO:0000256" key="2">
    <source>
        <dbReference type="SAM" id="SignalP"/>
    </source>
</evidence>
<protein>
    <recommendedName>
        <fullName evidence="5">ABC transporter ATP-binding protein</fullName>
    </recommendedName>
</protein>
<dbReference type="RefSeq" id="WP_135348232.1">
    <property type="nucleotide sequence ID" value="NZ_SRJD01000007.1"/>
</dbReference>
<dbReference type="Proteomes" id="UP000298347">
    <property type="component" value="Unassembled WGS sequence"/>
</dbReference>
<proteinExistence type="predicted"/>
<feature type="transmembrane region" description="Helical" evidence="1">
    <location>
        <begin position="160"/>
        <end position="184"/>
    </location>
</feature>
<keyword evidence="1" id="KW-0812">Transmembrane</keyword>
<gene>
    <name evidence="3" type="ORF">E4665_07785</name>
</gene>
<dbReference type="AlphaFoldDB" id="A0A4Z0GP66"/>
<evidence type="ECO:0000256" key="1">
    <source>
        <dbReference type="SAM" id="Phobius"/>
    </source>
</evidence>
<feature type="signal peptide" evidence="2">
    <location>
        <begin position="1"/>
        <end position="23"/>
    </location>
</feature>
<organism evidence="3 4">
    <name type="scientific">Sporolactobacillus shoreae</name>
    <dbReference type="NCBI Taxonomy" id="1465501"/>
    <lineage>
        <taxon>Bacteria</taxon>
        <taxon>Bacillati</taxon>
        <taxon>Bacillota</taxon>
        <taxon>Bacilli</taxon>
        <taxon>Bacillales</taxon>
        <taxon>Sporolactobacillaceae</taxon>
        <taxon>Sporolactobacillus</taxon>
    </lineage>
</organism>
<reference evidence="3 4" key="1">
    <citation type="journal article" date="2015" name="Int. J. Syst. Evol. Microbiol.">
        <title>Sporolactobacillus shoreae sp. nov. and Sporolactobacillus spathodeae sp. nov., two spore-forming lactic acid bacteria isolated from tree barks in Thailand.</title>
        <authorList>
            <person name="Thamacharoensuk T."/>
            <person name="Kitahara M."/>
            <person name="Ohkuma M."/>
            <person name="Thongchul N."/>
            <person name="Tanasupawat S."/>
        </authorList>
    </citation>
    <scope>NUCLEOTIDE SEQUENCE [LARGE SCALE GENOMIC DNA]</scope>
    <source>
        <strain evidence="3 4">BK92</strain>
    </source>
</reference>
<accession>A0A4Z0GP66</accession>
<evidence type="ECO:0000313" key="3">
    <source>
        <dbReference type="EMBL" id="TGA98421.1"/>
    </source>
</evidence>
<name>A0A4Z0GP66_9BACL</name>
<dbReference type="EMBL" id="SRJD01000007">
    <property type="protein sequence ID" value="TGA98421.1"/>
    <property type="molecule type" value="Genomic_DNA"/>
</dbReference>
<evidence type="ECO:0000313" key="4">
    <source>
        <dbReference type="Proteomes" id="UP000298347"/>
    </source>
</evidence>
<keyword evidence="4" id="KW-1185">Reference proteome</keyword>
<keyword evidence="1" id="KW-0472">Membrane</keyword>
<keyword evidence="1" id="KW-1133">Transmembrane helix</keyword>
<sequence>MVGVLTFSASILVPFGSIPQAHAATPPPDLNQPVQSNPSVSTGNLDSALILEADPFISLQGHKYVIVNKQGLLNLVGNQNYTSVLDMVSRSNANISESTAPLYTNANEKALTTVNESTGKFTALASSSNGITKVQYYWWGLRFWLSKSLVKNLLSLSTGLAVVLLTAETGVGAALAGVVCIWLMDNYISPKVARALIIDQNMLLGGVITSVRFQ</sequence>